<feature type="compositionally biased region" description="Acidic residues" evidence="2">
    <location>
        <begin position="163"/>
        <end position="177"/>
    </location>
</feature>
<feature type="non-terminal residue" evidence="3">
    <location>
        <position position="1"/>
    </location>
</feature>
<dbReference type="InterPro" id="IPR035979">
    <property type="entry name" value="RBD_domain_sf"/>
</dbReference>
<name>A0A7R8WQ54_9CRUS</name>
<dbReference type="GO" id="GO:0000398">
    <property type="term" value="P:mRNA splicing, via spliceosome"/>
    <property type="evidence" value="ECO:0007669"/>
    <property type="project" value="InterPro"/>
</dbReference>
<dbReference type="InterPro" id="IPR001878">
    <property type="entry name" value="Znf_CCHC"/>
</dbReference>
<dbReference type="InterPro" id="IPR036875">
    <property type="entry name" value="Znf_CCHC_sf"/>
</dbReference>
<dbReference type="GO" id="GO:0003723">
    <property type="term" value="F:RNA binding"/>
    <property type="evidence" value="ECO:0007669"/>
    <property type="project" value="UniProtKB-UniRule"/>
</dbReference>
<dbReference type="PANTHER" id="PTHR46259:SF1">
    <property type="entry name" value="ZINC FINGER CCHC-TYPE AND RNA-BINDING MOTIF-CONTAINING PROTEIN 1"/>
    <property type="match status" value="1"/>
</dbReference>
<dbReference type="PANTHER" id="PTHR46259">
    <property type="entry name" value="ZINC FINGER CCHC-TYPE AND RNA-BINDING MOTIF-CONTAINING PROTEIN 1"/>
    <property type="match status" value="1"/>
</dbReference>
<organism evidence="3">
    <name type="scientific">Cyprideis torosa</name>
    <dbReference type="NCBI Taxonomy" id="163714"/>
    <lineage>
        <taxon>Eukaryota</taxon>
        <taxon>Metazoa</taxon>
        <taxon>Ecdysozoa</taxon>
        <taxon>Arthropoda</taxon>
        <taxon>Crustacea</taxon>
        <taxon>Oligostraca</taxon>
        <taxon>Ostracoda</taxon>
        <taxon>Podocopa</taxon>
        <taxon>Podocopida</taxon>
        <taxon>Cytherocopina</taxon>
        <taxon>Cytheroidea</taxon>
        <taxon>Cytherideidae</taxon>
        <taxon>Cyprideis</taxon>
    </lineage>
</organism>
<protein>
    <submittedName>
        <fullName evidence="3">Uncharacterized protein</fullName>
    </submittedName>
</protein>
<dbReference type="Pfam" id="PF00076">
    <property type="entry name" value="RRM_1"/>
    <property type="match status" value="1"/>
</dbReference>
<dbReference type="Gene3D" id="3.30.70.330">
    <property type="match status" value="1"/>
</dbReference>
<dbReference type="SMART" id="SM00360">
    <property type="entry name" value="RRM"/>
    <property type="match status" value="1"/>
</dbReference>
<gene>
    <name evidence="3" type="ORF">CTOB1V02_LOCUS13835</name>
</gene>
<dbReference type="SUPFAM" id="SSF57756">
    <property type="entry name" value="Retrovirus zinc finger-like domains"/>
    <property type="match status" value="1"/>
</dbReference>
<dbReference type="PROSITE" id="PS50158">
    <property type="entry name" value="ZF_CCHC"/>
    <property type="match status" value="1"/>
</dbReference>
<dbReference type="InterPro" id="IPR012677">
    <property type="entry name" value="Nucleotide-bd_a/b_plait_sf"/>
</dbReference>
<proteinExistence type="predicted"/>
<dbReference type="InterPro" id="IPR044598">
    <property type="entry name" value="ZCRB1"/>
</dbReference>
<dbReference type="EMBL" id="OB676125">
    <property type="protein sequence ID" value="CAD7236020.1"/>
    <property type="molecule type" value="Genomic_DNA"/>
</dbReference>
<dbReference type="SUPFAM" id="SSF54928">
    <property type="entry name" value="RNA-binding domain, RBD"/>
    <property type="match status" value="1"/>
</dbReference>
<dbReference type="GO" id="GO:0005689">
    <property type="term" value="C:U12-type spliceosomal complex"/>
    <property type="evidence" value="ECO:0007669"/>
    <property type="project" value="InterPro"/>
</dbReference>
<accession>A0A7R8WQ54</accession>
<keyword evidence="1" id="KW-0694">RNA-binding</keyword>
<feature type="region of interest" description="Disordered" evidence="2">
    <location>
        <begin position="144"/>
        <end position="177"/>
    </location>
</feature>
<sequence length="217" mass="24954">MASPPRPHTPPSIRPVRKLAPSKSTIYVGNLPFALTNNDLHQIFKDCGKIVKVTVVKNAKGQSKGVAFIQFLLPSEATTACTEFDRKELFGRTLKCSIARDNGRAAEFIRRRSYPDKTRCYECREFGHLSYKCSKNALGHREILPKSSKKKRKQQLKRKQEADPDVEEEEEEQFDEESLAAVIREQHEFGGKSDSSTIQIKRRRFRADEYFSDEEEE</sequence>
<dbReference type="GO" id="GO:0008270">
    <property type="term" value="F:zinc ion binding"/>
    <property type="evidence" value="ECO:0007669"/>
    <property type="project" value="InterPro"/>
</dbReference>
<dbReference type="PROSITE" id="PS50102">
    <property type="entry name" value="RRM"/>
    <property type="match status" value="1"/>
</dbReference>
<reference evidence="3" key="1">
    <citation type="submission" date="2020-11" db="EMBL/GenBank/DDBJ databases">
        <authorList>
            <person name="Tran Van P."/>
        </authorList>
    </citation>
    <scope>NUCLEOTIDE SEQUENCE</scope>
</reference>
<feature type="compositionally biased region" description="Basic residues" evidence="2">
    <location>
        <begin position="147"/>
        <end position="157"/>
    </location>
</feature>
<dbReference type="OrthoDB" id="267048at2759"/>
<evidence type="ECO:0000256" key="2">
    <source>
        <dbReference type="SAM" id="MobiDB-lite"/>
    </source>
</evidence>
<evidence type="ECO:0000256" key="1">
    <source>
        <dbReference type="ARBA" id="ARBA00022884"/>
    </source>
</evidence>
<evidence type="ECO:0000313" key="3">
    <source>
        <dbReference type="EMBL" id="CAD7236020.1"/>
    </source>
</evidence>
<dbReference type="InterPro" id="IPR000504">
    <property type="entry name" value="RRM_dom"/>
</dbReference>
<dbReference type="Gene3D" id="4.10.60.10">
    <property type="entry name" value="Zinc finger, CCHC-type"/>
    <property type="match status" value="1"/>
</dbReference>
<dbReference type="AlphaFoldDB" id="A0A7R8WQ54"/>